<dbReference type="RefSeq" id="WP_187711804.1">
    <property type="nucleotide sequence ID" value="NZ_CP060820.1"/>
</dbReference>
<organism evidence="2 3">
    <name type="scientific">Agrilutibacter terrestris</name>
    <dbReference type="NCBI Taxonomy" id="2865112"/>
    <lineage>
        <taxon>Bacteria</taxon>
        <taxon>Pseudomonadati</taxon>
        <taxon>Pseudomonadota</taxon>
        <taxon>Gammaproteobacteria</taxon>
        <taxon>Lysobacterales</taxon>
        <taxon>Lysobacteraceae</taxon>
        <taxon>Agrilutibacter</taxon>
    </lineage>
</organism>
<evidence type="ECO:0000313" key="2">
    <source>
        <dbReference type="EMBL" id="QNP40363.1"/>
    </source>
</evidence>
<accession>A0A7H0FWE7</accession>
<dbReference type="PANTHER" id="PTHR46623:SF6">
    <property type="entry name" value="ALPHA_BETA-HYDROLASES SUPERFAMILY PROTEIN"/>
    <property type="match status" value="1"/>
</dbReference>
<dbReference type="InterPro" id="IPR029058">
    <property type="entry name" value="AB_hydrolase_fold"/>
</dbReference>
<evidence type="ECO:0000259" key="1">
    <source>
        <dbReference type="Pfam" id="PF01738"/>
    </source>
</evidence>
<dbReference type="Proteomes" id="UP000516018">
    <property type="component" value="Chromosome"/>
</dbReference>
<name>A0A7H0FWE7_9GAMM</name>
<keyword evidence="2" id="KW-0378">Hydrolase</keyword>
<keyword evidence="3" id="KW-1185">Reference proteome</keyword>
<dbReference type="EMBL" id="CP060820">
    <property type="protein sequence ID" value="QNP40363.1"/>
    <property type="molecule type" value="Genomic_DNA"/>
</dbReference>
<dbReference type="AlphaFoldDB" id="A0A7H0FWE7"/>
<dbReference type="Pfam" id="PF01738">
    <property type="entry name" value="DLH"/>
    <property type="match status" value="1"/>
</dbReference>
<dbReference type="KEGG" id="lsx:H8B22_12900"/>
<dbReference type="Gene3D" id="3.40.50.1820">
    <property type="entry name" value="alpha/beta hydrolase"/>
    <property type="match status" value="1"/>
</dbReference>
<gene>
    <name evidence="2" type="ORF">H8B22_12900</name>
</gene>
<dbReference type="GO" id="GO:0016787">
    <property type="term" value="F:hydrolase activity"/>
    <property type="evidence" value="ECO:0007669"/>
    <property type="project" value="UniProtKB-KW"/>
</dbReference>
<dbReference type="InterPro" id="IPR051049">
    <property type="entry name" value="Dienelactone_hydrolase-like"/>
</dbReference>
<dbReference type="InterPro" id="IPR002925">
    <property type="entry name" value="Dienelactn_hydro"/>
</dbReference>
<dbReference type="SUPFAM" id="SSF53474">
    <property type="entry name" value="alpha/beta-Hydrolases"/>
    <property type="match status" value="1"/>
</dbReference>
<sequence length="227" mass="24753">MSRWIDLNVPYASRPHGPVRAWRAEPSGPSRGAVVVLQEIFGVNPHIRAVTERFAAAGFVALAPSLFDPIESGVELAYGEAETQRGVALRNQVGFDRAVDVVAAAAEVLEEEGLRTGVVGFCWGGSVAFLANTRLGLPSVSYYGARSVPFLDEPARAPLLFHFGARDKSIPAGDIELHRAKQPTARIFVYESADHAFNRDVDNSHYHAESAALAWQRTLDFLAENLR</sequence>
<proteinExistence type="predicted"/>
<protein>
    <submittedName>
        <fullName evidence="2">Dienelactone hydrolase family protein</fullName>
    </submittedName>
</protein>
<evidence type="ECO:0000313" key="3">
    <source>
        <dbReference type="Proteomes" id="UP000516018"/>
    </source>
</evidence>
<feature type="domain" description="Dienelactone hydrolase" evidence="1">
    <location>
        <begin position="20"/>
        <end position="224"/>
    </location>
</feature>
<reference evidence="2 3" key="1">
    <citation type="submission" date="2020-08" db="EMBL/GenBank/DDBJ databases">
        <title>Lysobacter sp. II4 sp. nov., isolated from soil.</title>
        <authorList>
            <person name="Woo C.Y."/>
            <person name="Kim J."/>
        </authorList>
    </citation>
    <scope>NUCLEOTIDE SEQUENCE [LARGE SCALE GENOMIC DNA]</scope>
    <source>
        <strain evidence="2 3">II4</strain>
    </source>
</reference>
<dbReference type="PANTHER" id="PTHR46623">
    <property type="entry name" value="CARBOXYMETHYLENEBUTENOLIDASE-RELATED"/>
    <property type="match status" value="1"/>
</dbReference>